<keyword evidence="9 12" id="KW-0093">Biotin biosynthesis</keyword>
<dbReference type="Pfam" id="PF04055">
    <property type="entry name" value="Radical_SAM"/>
    <property type="match status" value="1"/>
</dbReference>
<organism evidence="14 15">
    <name type="scientific">Methanocorpusculum vombati</name>
    <dbReference type="NCBI Taxonomy" id="3002864"/>
    <lineage>
        <taxon>Archaea</taxon>
        <taxon>Methanobacteriati</taxon>
        <taxon>Methanobacteriota</taxon>
        <taxon>Stenosarchaea group</taxon>
        <taxon>Methanomicrobia</taxon>
        <taxon>Methanomicrobiales</taxon>
        <taxon>Methanocorpusculaceae</taxon>
        <taxon>Methanocorpusculum</taxon>
    </lineage>
</organism>
<dbReference type="GO" id="GO:0004076">
    <property type="term" value="F:biotin synthase activity"/>
    <property type="evidence" value="ECO:0007669"/>
    <property type="project" value="UniProtKB-EC"/>
</dbReference>
<evidence type="ECO:0000313" key="14">
    <source>
        <dbReference type="EMBL" id="MCZ0861835.1"/>
    </source>
</evidence>
<accession>A0ABT4IJB5</accession>
<dbReference type="SFLD" id="SFLDG01278">
    <property type="entry name" value="biotin_synthase_like"/>
    <property type="match status" value="1"/>
</dbReference>
<comment type="caution">
    <text evidence="14">The sequence shown here is derived from an EMBL/GenBank/DDBJ whole genome shotgun (WGS) entry which is preliminary data.</text>
</comment>
<evidence type="ECO:0000256" key="1">
    <source>
        <dbReference type="ARBA" id="ARBA00004942"/>
    </source>
</evidence>
<dbReference type="Pfam" id="PF06968">
    <property type="entry name" value="BATS"/>
    <property type="match status" value="1"/>
</dbReference>
<feature type="domain" description="Radical SAM core" evidence="13">
    <location>
        <begin position="44"/>
        <end position="273"/>
    </location>
</feature>
<comment type="subunit">
    <text evidence="12">Homodimer.</text>
</comment>
<evidence type="ECO:0000256" key="4">
    <source>
        <dbReference type="ARBA" id="ARBA00022485"/>
    </source>
</evidence>
<dbReference type="EC" id="2.8.1.6" evidence="3 12"/>
<dbReference type="InterPro" id="IPR002684">
    <property type="entry name" value="Biotin_synth/BioAB"/>
</dbReference>
<evidence type="ECO:0000256" key="3">
    <source>
        <dbReference type="ARBA" id="ARBA00012236"/>
    </source>
</evidence>
<dbReference type="SFLD" id="SFLDG01060">
    <property type="entry name" value="BATS_domain_containing"/>
    <property type="match status" value="1"/>
</dbReference>
<keyword evidence="7 12" id="KW-0001">2Fe-2S</keyword>
<comment type="caution">
    <text evidence="12">Lacks conserved residue(s) required for the propagation of feature annotation.</text>
</comment>
<dbReference type="CDD" id="cd01335">
    <property type="entry name" value="Radical_SAM"/>
    <property type="match status" value="1"/>
</dbReference>
<dbReference type="SMART" id="SM00729">
    <property type="entry name" value="Elp3"/>
    <property type="match status" value="1"/>
</dbReference>
<evidence type="ECO:0000256" key="10">
    <source>
        <dbReference type="ARBA" id="ARBA00023004"/>
    </source>
</evidence>
<feature type="binding site" evidence="12">
    <location>
        <position position="62"/>
    </location>
    <ligand>
        <name>[4Fe-4S] cluster</name>
        <dbReference type="ChEBI" id="CHEBI:49883"/>
        <note>4Fe-4S-S-AdoMet</note>
    </ligand>
</feature>
<evidence type="ECO:0000259" key="13">
    <source>
        <dbReference type="PROSITE" id="PS51918"/>
    </source>
</evidence>
<evidence type="ECO:0000256" key="5">
    <source>
        <dbReference type="ARBA" id="ARBA00022679"/>
    </source>
</evidence>
<feature type="binding site" evidence="12">
    <location>
        <position position="268"/>
    </location>
    <ligand>
        <name>[2Fe-2S] cluster</name>
        <dbReference type="ChEBI" id="CHEBI:190135"/>
    </ligand>
</feature>
<dbReference type="InterPro" id="IPR010722">
    <property type="entry name" value="BATS_dom"/>
</dbReference>
<feature type="binding site" evidence="12">
    <location>
        <position position="138"/>
    </location>
    <ligand>
        <name>[2Fe-2S] cluster</name>
        <dbReference type="ChEBI" id="CHEBI:190135"/>
    </ligand>
</feature>
<evidence type="ECO:0000313" key="15">
    <source>
        <dbReference type="Proteomes" id="UP001141336"/>
    </source>
</evidence>
<proteinExistence type="inferred from homology"/>
<evidence type="ECO:0000256" key="12">
    <source>
        <dbReference type="HAMAP-Rule" id="MF_01694"/>
    </source>
</evidence>
<name>A0ABT4IJB5_9EURY</name>
<comment type="similarity">
    <text evidence="2 12">Belongs to the radical SAM superfamily. Biotin synthase family.</text>
</comment>
<dbReference type="PROSITE" id="PS51918">
    <property type="entry name" value="RADICAL_SAM"/>
    <property type="match status" value="1"/>
</dbReference>
<gene>
    <name evidence="12 14" type="primary">bioB</name>
    <name evidence="14" type="ORF">O0S09_01010</name>
</gene>
<feature type="binding site" evidence="12">
    <location>
        <position position="69"/>
    </location>
    <ligand>
        <name>[4Fe-4S] cluster</name>
        <dbReference type="ChEBI" id="CHEBI:49883"/>
        <note>4Fe-4S-S-AdoMet</note>
    </ligand>
</feature>
<evidence type="ECO:0000256" key="11">
    <source>
        <dbReference type="ARBA" id="ARBA00023014"/>
    </source>
</evidence>
<dbReference type="NCBIfam" id="TIGR00433">
    <property type="entry name" value="bioB"/>
    <property type="match status" value="1"/>
</dbReference>
<evidence type="ECO:0000256" key="8">
    <source>
        <dbReference type="ARBA" id="ARBA00022723"/>
    </source>
</evidence>
<sequence length="341" mass="37313">MELITACKEKVLKGTMLTRDEALLLAGEDTDTLAAAADEIRRQFCGNSFDLCTILSGKSGGCTEDCIYCAQSMHHAAAIIPSPVTDISRHLPLIAENYSAGAVRCGIVTAGRTLTDEELTLLGKQYRLIHQACGIPFCASHGLLTEQQLLYLKDAGVVRYHANLETSRRYFPRICTTHTYDDKIAVIKAAQRAGLAVCSGGIFGIGETMADRIDMALELRELGIRSIPINILNPIPETPLADAVPLSLSEVKRIVALYRFLLPDAVIRLAGGRGLMPDRGRELFLSGANAAISGDMLTTAGVSLRDDQEMIRDSVLFWKRVVRDVWVDEKRNARKKNVVRA</sequence>
<dbReference type="PANTHER" id="PTHR22976">
    <property type="entry name" value="BIOTIN SYNTHASE"/>
    <property type="match status" value="1"/>
</dbReference>
<evidence type="ECO:0000256" key="2">
    <source>
        <dbReference type="ARBA" id="ARBA00010765"/>
    </source>
</evidence>
<dbReference type="Gene3D" id="3.20.20.70">
    <property type="entry name" value="Aldolase class I"/>
    <property type="match status" value="1"/>
</dbReference>
<protein>
    <recommendedName>
        <fullName evidence="3 12">Biotin synthase</fullName>
        <ecNumber evidence="3 12">2.8.1.6</ecNumber>
    </recommendedName>
</protein>
<dbReference type="InterPro" id="IPR013785">
    <property type="entry name" value="Aldolase_TIM"/>
</dbReference>
<keyword evidence="6 12" id="KW-0949">S-adenosyl-L-methionine</keyword>
<dbReference type="EMBL" id="JAPTGC010000001">
    <property type="protein sequence ID" value="MCZ0861835.1"/>
    <property type="molecule type" value="Genomic_DNA"/>
</dbReference>
<comment type="catalytic activity">
    <reaction evidence="12">
        <text>(4R,5S)-dethiobiotin + (sulfur carrier)-SH + 2 reduced [2Fe-2S]-[ferredoxin] + 2 S-adenosyl-L-methionine = (sulfur carrier)-H + biotin + 2 5'-deoxyadenosine + 2 L-methionine + 2 oxidized [2Fe-2S]-[ferredoxin]</text>
        <dbReference type="Rhea" id="RHEA:22060"/>
        <dbReference type="Rhea" id="RHEA-COMP:10000"/>
        <dbReference type="Rhea" id="RHEA-COMP:10001"/>
        <dbReference type="Rhea" id="RHEA-COMP:14737"/>
        <dbReference type="Rhea" id="RHEA-COMP:14739"/>
        <dbReference type="ChEBI" id="CHEBI:17319"/>
        <dbReference type="ChEBI" id="CHEBI:29917"/>
        <dbReference type="ChEBI" id="CHEBI:33737"/>
        <dbReference type="ChEBI" id="CHEBI:33738"/>
        <dbReference type="ChEBI" id="CHEBI:57586"/>
        <dbReference type="ChEBI" id="CHEBI:57844"/>
        <dbReference type="ChEBI" id="CHEBI:59789"/>
        <dbReference type="ChEBI" id="CHEBI:64428"/>
        <dbReference type="ChEBI" id="CHEBI:149473"/>
        <dbReference type="EC" id="2.8.1.6"/>
    </reaction>
</comment>
<comment type="function">
    <text evidence="12">Catalyzes the conversion of dethiobiotin (DTB) to biotin by the insertion of a sulfur atom into dethiobiotin via a radical-based mechanism.</text>
</comment>
<dbReference type="SUPFAM" id="SSF102114">
    <property type="entry name" value="Radical SAM enzymes"/>
    <property type="match status" value="1"/>
</dbReference>
<comment type="cofactor">
    <cofactor evidence="12">
        <name>[2Fe-2S] cluster</name>
        <dbReference type="ChEBI" id="CHEBI:190135"/>
    </cofactor>
    <text evidence="12">Binds 1 [2Fe-2S] cluster. The cluster is coordinated with 3 cysteines and 1 arginine.</text>
</comment>
<keyword evidence="10 12" id="KW-0408">Iron</keyword>
<keyword evidence="11 12" id="KW-0411">Iron-sulfur</keyword>
<feature type="binding site" evidence="12">
    <location>
        <position position="66"/>
    </location>
    <ligand>
        <name>[4Fe-4S] cluster</name>
        <dbReference type="ChEBI" id="CHEBI:49883"/>
        <note>4Fe-4S-S-AdoMet</note>
    </ligand>
</feature>
<evidence type="ECO:0000256" key="9">
    <source>
        <dbReference type="ARBA" id="ARBA00022756"/>
    </source>
</evidence>
<keyword evidence="8 12" id="KW-0479">Metal-binding</keyword>
<feature type="binding site" evidence="12">
    <location>
        <position position="198"/>
    </location>
    <ligand>
        <name>[2Fe-2S] cluster</name>
        <dbReference type="ChEBI" id="CHEBI:190135"/>
    </ligand>
</feature>
<dbReference type="InterPro" id="IPR007197">
    <property type="entry name" value="rSAM"/>
</dbReference>
<dbReference type="Proteomes" id="UP001141336">
    <property type="component" value="Unassembled WGS sequence"/>
</dbReference>
<dbReference type="RefSeq" id="WP_268922021.1">
    <property type="nucleotide sequence ID" value="NZ_JAPTGC010000001.1"/>
</dbReference>
<dbReference type="HAMAP" id="MF_01694">
    <property type="entry name" value="BioB"/>
    <property type="match status" value="1"/>
</dbReference>
<evidence type="ECO:0000256" key="7">
    <source>
        <dbReference type="ARBA" id="ARBA00022714"/>
    </source>
</evidence>
<dbReference type="InterPro" id="IPR006638">
    <property type="entry name" value="Elp3/MiaA/NifB-like_rSAM"/>
</dbReference>
<dbReference type="InterPro" id="IPR024177">
    <property type="entry name" value="Biotin_synthase"/>
</dbReference>
<evidence type="ECO:0000256" key="6">
    <source>
        <dbReference type="ARBA" id="ARBA00022691"/>
    </source>
</evidence>
<dbReference type="PIRSF" id="PIRSF001619">
    <property type="entry name" value="Biotin_synth"/>
    <property type="match status" value="1"/>
</dbReference>
<keyword evidence="15" id="KW-1185">Reference proteome</keyword>
<keyword evidence="4 12" id="KW-0004">4Fe-4S</keyword>
<keyword evidence="5 12" id="KW-0808">Transferase</keyword>
<dbReference type="PANTHER" id="PTHR22976:SF2">
    <property type="entry name" value="BIOTIN SYNTHASE, MITOCHONDRIAL"/>
    <property type="match status" value="1"/>
</dbReference>
<comment type="pathway">
    <text evidence="1 12">Cofactor biosynthesis; biotin biosynthesis; biotin from 7,8-diaminononanoate: step 2/2.</text>
</comment>
<reference evidence="14" key="1">
    <citation type="submission" date="2022-12" db="EMBL/GenBank/DDBJ databases">
        <title>Isolation and characterisation of novel Methanocorpusculum spp. from native Australian herbivores indicates the genus is ancestrally host-associated.</title>
        <authorList>
            <person name="Volmer J.G."/>
            <person name="Soo R.M."/>
            <person name="Evans P.N."/>
            <person name="Hoedt E.C."/>
            <person name="Astorga Alsina A.L."/>
            <person name="Woodcroft B.J."/>
            <person name="Tyson G.W."/>
            <person name="Hugenholtz P."/>
            <person name="Morrison M."/>
        </authorList>
    </citation>
    <scope>NUCLEOTIDE SEQUENCE</scope>
    <source>
        <strain evidence="14">CW153</strain>
    </source>
</reference>
<dbReference type="SMART" id="SM00876">
    <property type="entry name" value="BATS"/>
    <property type="match status" value="1"/>
</dbReference>
<dbReference type="InterPro" id="IPR058240">
    <property type="entry name" value="rSAM_sf"/>
</dbReference>
<comment type="cofactor">
    <cofactor evidence="12">
        <name>[4Fe-4S] cluster</name>
        <dbReference type="ChEBI" id="CHEBI:49883"/>
    </cofactor>
    <text evidence="12">Binds 1 [4Fe-4S] cluster. The cluster is coordinated with 3 cysteines and an exchangeable S-adenosyl-L-methionine.</text>
</comment>
<dbReference type="SFLD" id="SFLDS00029">
    <property type="entry name" value="Radical_SAM"/>
    <property type="match status" value="1"/>
</dbReference>